<dbReference type="EMBL" id="JBHLZN010000003">
    <property type="protein sequence ID" value="MFB9886725.1"/>
    <property type="molecule type" value="Genomic_DNA"/>
</dbReference>
<dbReference type="PIRSF" id="PIRSF001439">
    <property type="entry name" value="CryM"/>
    <property type="match status" value="1"/>
</dbReference>
<dbReference type="Gene3D" id="3.30.1780.10">
    <property type="entry name" value="ornithine cyclodeaminase, domain 1"/>
    <property type="match status" value="1"/>
</dbReference>
<dbReference type="PANTHER" id="PTHR13812:SF19">
    <property type="entry name" value="KETIMINE REDUCTASE MU-CRYSTALLIN"/>
    <property type="match status" value="1"/>
</dbReference>
<dbReference type="Proteomes" id="UP001589628">
    <property type="component" value="Unassembled WGS sequence"/>
</dbReference>
<protein>
    <submittedName>
        <fullName evidence="1">Ornithine cyclodeaminase family protein</fullName>
    </submittedName>
</protein>
<dbReference type="SUPFAM" id="SSF51735">
    <property type="entry name" value="NAD(P)-binding Rossmann-fold domains"/>
    <property type="match status" value="1"/>
</dbReference>
<dbReference type="PANTHER" id="PTHR13812">
    <property type="entry name" value="KETIMINE REDUCTASE MU-CRYSTALLIN"/>
    <property type="match status" value="1"/>
</dbReference>
<evidence type="ECO:0000313" key="1">
    <source>
        <dbReference type="EMBL" id="MFB9886725.1"/>
    </source>
</evidence>
<dbReference type="InterPro" id="IPR003462">
    <property type="entry name" value="ODC_Mu_crystall"/>
</dbReference>
<dbReference type="InterPro" id="IPR036291">
    <property type="entry name" value="NAD(P)-bd_dom_sf"/>
</dbReference>
<reference evidence="1 2" key="1">
    <citation type="submission" date="2024-09" db="EMBL/GenBank/DDBJ databases">
        <authorList>
            <person name="Sun Q."/>
            <person name="Mori K."/>
        </authorList>
    </citation>
    <scope>NUCLEOTIDE SEQUENCE [LARGE SCALE GENOMIC DNA]</scope>
    <source>
        <strain evidence="1 2">ATCC 51285</strain>
    </source>
</reference>
<keyword evidence="2" id="KW-1185">Reference proteome</keyword>
<dbReference type="NCBIfam" id="NF004793">
    <property type="entry name" value="PRK06141.1"/>
    <property type="match status" value="1"/>
</dbReference>
<dbReference type="RefSeq" id="WP_027312422.1">
    <property type="nucleotide sequence ID" value="NZ_JBHLZN010000003.1"/>
</dbReference>
<name>A0ABV5ZD21_9GAMM</name>
<dbReference type="Pfam" id="PF02423">
    <property type="entry name" value="OCD_Mu_crystall"/>
    <property type="match status" value="1"/>
</dbReference>
<proteinExistence type="predicted"/>
<dbReference type="InterPro" id="IPR023401">
    <property type="entry name" value="ODC_N"/>
</dbReference>
<gene>
    <name evidence="1" type="ORF">ACFFLH_09905</name>
</gene>
<accession>A0ABV5ZD21</accession>
<organism evidence="1 2">
    <name type="scientific">Balneatrix alpica</name>
    <dbReference type="NCBI Taxonomy" id="75684"/>
    <lineage>
        <taxon>Bacteria</taxon>
        <taxon>Pseudomonadati</taxon>
        <taxon>Pseudomonadota</taxon>
        <taxon>Gammaproteobacteria</taxon>
        <taxon>Oceanospirillales</taxon>
        <taxon>Balneatrichaceae</taxon>
        <taxon>Balneatrix</taxon>
    </lineage>
</organism>
<dbReference type="Gene3D" id="3.40.50.720">
    <property type="entry name" value="NAD(P)-binding Rossmann-like Domain"/>
    <property type="match status" value="1"/>
</dbReference>
<comment type="caution">
    <text evidence="1">The sequence shown here is derived from an EMBL/GenBank/DDBJ whole genome shotgun (WGS) entry which is preliminary data.</text>
</comment>
<sequence>MLWVSAEQVITATPWAPLIEALQQIFRDGCSMPQRLHYDVKVPGGSDATLLLMPAWQEGAFIGVKVVSVFPDNAERGEPAINGHYLLSCGQTGQLRALIDGGELTARRTAAASALAARYLARADAEELLMVGTGRLSINLIEAHSAVRPLKRIRLWGRSLAKSQQMAAELRDQGVAVEAVADLASACASADIISCATLSATPLVQGQWLKPGAHLDLVGAYKPNMRETDDESIRRAQVFVDTRAGASKEGGDIVIPLATGVLTPESIQADLYELCRGQHPGRQHPDQITLFKSVGASLEDLAAAVLVYRQLTEGNHP</sequence>
<evidence type="ECO:0000313" key="2">
    <source>
        <dbReference type="Proteomes" id="UP001589628"/>
    </source>
</evidence>